<evidence type="ECO:0000256" key="2">
    <source>
        <dbReference type="ARBA" id="ARBA00022679"/>
    </source>
</evidence>
<dbReference type="Pfam" id="PF08241">
    <property type="entry name" value="Methyltransf_11"/>
    <property type="match status" value="1"/>
</dbReference>
<feature type="domain" description="Methyltransferase type 11" evidence="4">
    <location>
        <begin position="46"/>
        <end position="107"/>
    </location>
</feature>
<accession>A0A0F8ZZN1</accession>
<evidence type="ECO:0000256" key="3">
    <source>
        <dbReference type="ARBA" id="ARBA00022691"/>
    </source>
</evidence>
<dbReference type="PANTHER" id="PTHR13610">
    <property type="entry name" value="METHYLTRANSFERASE DOMAIN-CONTAINING PROTEIN"/>
    <property type="match status" value="1"/>
</dbReference>
<keyword evidence="2" id="KW-0808">Transferase</keyword>
<dbReference type="SUPFAM" id="SSF53335">
    <property type="entry name" value="S-adenosyl-L-methionine-dependent methyltransferases"/>
    <property type="match status" value="1"/>
</dbReference>
<comment type="caution">
    <text evidence="5">The sequence shown here is derived from an EMBL/GenBank/DDBJ whole genome shotgun (WGS) entry which is preliminary data.</text>
</comment>
<protein>
    <recommendedName>
        <fullName evidence="4">Methyltransferase type 11 domain-containing protein</fullName>
    </recommendedName>
</protein>
<organism evidence="5">
    <name type="scientific">marine sediment metagenome</name>
    <dbReference type="NCBI Taxonomy" id="412755"/>
    <lineage>
        <taxon>unclassified sequences</taxon>
        <taxon>metagenomes</taxon>
        <taxon>ecological metagenomes</taxon>
    </lineage>
</organism>
<proteinExistence type="predicted"/>
<sequence length="254" mass="28995">MVLKIEEYLQSLPKDIMSGEDVQLPEHSIREIFEFCQLGKNDVFYHLGCGDGRAIKIALEEFHVKKAVGIDNDAKKIENANNLLGKNSQVEIRCEGILDSKFNDATIILFWFTDSEIIEKMVQRFEKLHEGCKVITIWGPLPGCLPDNVSFPFIINQIPLKPAKDLQEQLLAVFGVKCIDFVTAWEFAERYTKAIESTESENDRFLTIMQSLVIWINAKNLGVACGEEIPEPIKAYMGILRNFFNIEVEHLLKK</sequence>
<name>A0A0F8ZZN1_9ZZZZ</name>
<keyword evidence="1" id="KW-0489">Methyltransferase</keyword>
<dbReference type="EMBL" id="LAZR01048710">
    <property type="protein sequence ID" value="KKK91315.1"/>
    <property type="molecule type" value="Genomic_DNA"/>
</dbReference>
<evidence type="ECO:0000259" key="4">
    <source>
        <dbReference type="Pfam" id="PF08241"/>
    </source>
</evidence>
<dbReference type="AlphaFoldDB" id="A0A0F8ZZN1"/>
<dbReference type="InterPro" id="IPR029063">
    <property type="entry name" value="SAM-dependent_MTases_sf"/>
</dbReference>
<gene>
    <name evidence="5" type="ORF">LCGC14_2714220</name>
</gene>
<keyword evidence="3" id="KW-0949">S-adenosyl-L-methionine</keyword>
<dbReference type="InterPro" id="IPR026170">
    <property type="entry name" value="FAM173A/B"/>
</dbReference>
<evidence type="ECO:0000256" key="1">
    <source>
        <dbReference type="ARBA" id="ARBA00022603"/>
    </source>
</evidence>
<dbReference type="PANTHER" id="PTHR13610:SF11">
    <property type="entry name" value="METHYLTRANSFERASE DOMAIN-CONTAINING PROTEIN"/>
    <property type="match status" value="1"/>
</dbReference>
<evidence type="ECO:0000313" key="5">
    <source>
        <dbReference type="EMBL" id="KKK91315.1"/>
    </source>
</evidence>
<dbReference type="GO" id="GO:0016279">
    <property type="term" value="F:protein-lysine N-methyltransferase activity"/>
    <property type="evidence" value="ECO:0007669"/>
    <property type="project" value="InterPro"/>
</dbReference>
<dbReference type="InterPro" id="IPR013216">
    <property type="entry name" value="Methyltransf_11"/>
</dbReference>
<reference evidence="5" key="1">
    <citation type="journal article" date="2015" name="Nature">
        <title>Complex archaea that bridge the gap between prokaryotes and eukaryotes.</title>
        <authorList>
            <person name="Spang A."/>
            <person name="Saw J.H."/>
            <person name="Jorgensen S.L."/>
            <person name="Zaremba-Niedzwiedzka K."/>
            <person name="Martijn J."/>
            <person name="Lind A.E."/>
            <person name="van Eijk R."/>
            <person name="Schleper C."/>
            <person name="Guy L."/>
            <person name="Ettema T.J."/>
        </authorList>
    </citation>
    <scope>NUCLEOTIDE SEQUENCE</scope>
</reference>
<dbReference type="Gene3D" id="3.40.50.150">
    <property type="entry name" value="Vaccinia Virus protein VP39"/>
    <property type="match status" value="1"/>
</dbReference>
<dbReference type="GO" id="GO:0032259">
    <property type="term" value="P:methylation"/>
    <property type="evidence" value="ECO:0007669"/>
    <property type="project" value="UniProtKB-KW"/>
</dbReference>